<feature type="domain" description="HTH cro/C1-type" evidence="2">
    <location>
        <begin position="7"/>
        <end position="60"/>
    </location>
</feature>
<dbReference type="PROSITE" id="PS50943">
    <property type="entry name" value="HTH_CROC1"/>
    <property type="match status" value="1"/>
</dbReference>
<dbReference type="PANTHER" id="PTHR46797">
    <property type="entry name" value="HTH-TYPE TRANSCRIPTIONAL REGULATOR"/>
    <property type="match status" value="1"/>
</dbReference>
<dbReference type="PANTHER" id="PTHR46797:SF1">
    <property type="entry name" value="METHYLPHOSPHONATE SYNTHASE"/>
    <property type="match status" value="1"/>
</dbReference>
<evidence type="ECO:0000313" key="4">
    <source>
        <dbReference type="Proteomes" id="UP001500604"/>
    </source>
</evidence>
<keyword evidence="1" id="KW-0238">DNA-binding</keyword>
<dbReference type="InterPro" id="IPR010982">
    <property type="entry name" value="Lambda_DNA-bd_dom_sf"/>
</dbReference>
<protein>
    <recommendedName>
        <fullName evidence="2">HTH cro/C1-type domain-containing protein</fullName>
    </recommendedName>
</protein>
<sequence length="226" mass="25047">MSLGERLKLARKRKGMTQMTLAKRVGTSQSTINDIENGRHKSSRFLMSIADVLQVDARWLERGDGVLKGVSVEVVNQGGPLPLYDWDRIPDLLDDNCSMPMVDALYRCPISHSDEAYTLQVLTDQYEGHLSYGDVLFVDPVGSYSSNDLVVCVMTATRYVDLRLLVFDGASTYLKSINHNVPEERRLLSARLEACLGGQLAFPVTNDPDAPPVALVGRVIFRGCKV</sequence>
<evidence type="ECO:0000313" key="3">
    <source>
        <dbReference type="EMBL" id="GAA4649290.1"/>
    </source>
</evidence>
<dbReference type="InterPro" id="IPR001387">
    <property type="entry name" value="Cro/C1-type_HTH"/>
</dbReference>
<dbReference type="Proteomes" id="UP001500604">
    <property type="component" value="Unassembled WGS sequence"/>
</dbReference>
<evidence type="ECO:0000259" key="2">
    <source>
        <dbReference type="PROSITE" id="PS50943"/>
    </source>
</evidence>
<proteinExistence type="predicted"/>
<comment type="caution">
    <text evidence="3">The sequence shown here is derived from an EMBL/GenBank/DDBJ whole genome shotgun (WGS) entry which is preliminary data.</text>
</comment>
<dbReference type="Gene3D" id="1.10.260.40">
    <property type="entry name" value="lambda repressor-like DNA-binding domains"/>
    <property type="match status" value="1"/>
</dbReference>
<dbReference type="SUPFAM" id="SSF51306">
    <property type="entry name" value="LexA/Signal peptidase"/>
    <property type="match status" value="1"/>
</dbReference>
<keyword evidence="4" id="KW-1185">Reference proteome</keyword>
<name>A0ABP8UZL1_9GAMM</name>
<organism evidence="3 4">
    <name type="scientific">Kistimonas scapharcae</name>
    <dbReference type="NCBI Taxonomy" id="1036133"/>
    <lineage>
        <taxon>Bacteria</taxon>
        <taxon>Pseudomonadati</taxon>
        <taxon>Pseudomonadota</taxon>
        <taxon>Gammaproteobacteria</taxon>
        <taxon>Oceanospirillales</taxon>
        <taxon>Endozoicomonadaceae</taxon>
        <taxon>Kistimonas</taxon>
    </lineage>
</organism>
<dbReference type="Pfam" id="PF01381">
    <property type="entry name" value="HTH_3"/>
    <property type="match status" value="1"/>
</dbReference>
<gene>
    <name evidence="3" type="ORF">GCM10023116_15640</name>
</gene>
<dbReference type="EMBL" id="BAABFL010000129">
    <property type="protein sequence ID" value="GAA4649290.1"/>
    <property type="molecule type" value="Genomic_DNA"/>
</dbReference>
<dbReference type="SUPFAM" id="SSF47413">
    <property type="entry name" value="lambda repressor-like DNA-binding domains"/>
    <property type="match status" value="1"/>
</dbReference>
<dbReference type="InterPro" id="IPR050807">
    <property type="entry name" value="TransReg_Diox_bact_type"/>
</dbReference>
<accession>A0ABP8UZL1</accession>
<dbReference type="RefSeq" id="WP_345195082.1">
    <property type="nucleotide sequence ID" value="NZ_BAABFL010000129.1"/>
</dbReference>
<dbReference type="CDD" id="cd00093">
    <property type="entry name" value="HTH_XRE"/>
    <property type="match status" value="1"/>
</dbReference>
<evidence type="ECO:0000256" key="1">
    <source>
        <dbReference type="ARBA" id="ARBA00023125"/>
    </source>
</evidence>
<dbReference type="SMART" id="SM00530">
    <property type="entry name" value="HTH_XRE"/>
    <property type="match status" value="1"/>
</dbReference>
<dbReference type="InterPro" id="IPR036286">
    <property type="entry name" value="LexA/Signal_pep-like_sf"/>
</dbReference>
<reference evidence="4" key="1">
    <citation type="journal article" date="2019" name="Int. J. Syst. Evol. Microbiol.">
        <title>The Global Catalogue of Microorganisms (GCM) 10K type strain sequencing project: providing services to taxonomists for standard genome sequencing and annotation.</title>
        <authorList>
            <consortium name="The Broad Institute Genomics Platform"/>
            <consortium name="The Broad Institute Genome Sequencing Center for Infectious Disease"/>
            <person name="Wu L."/>
            <person name="Ma J."/>
        </authorList>
    </citation>
    <scope>NUCLEOTIDE SEQUENCE [LARGE SCALE GENOMIC DNA]</scope>
    <source>
        <strain evidence="4">JCM 17805</strain>
    </source>
</reference>